<dbReference type="GO" id="GO:0046983">
    <property type="term" value="F:protein dimerization activity"/>
    <property type="evidence" value="ECO:0007669"/>
    <property type="project" value="InterPro"/>
</dbReference>
<feature type="compositionally biased region" description="Acidic residues" evidence="9">
    <location>
        <begin position="1"/>
        <end position="11"/>
    </location>
</feature>
<keyword evidence="13" id="KW-1185">Reference proteome</keyword>
<dbReference type="GO" id="GO:0090575">
    <property type="term" value="C:RNA polymerase II transcription regulator complex"/>
    <property type="evidence" value="ECO:0007669"/>
    <property type="project" value="TreeGrafter"/>
</dbReference>
<dbReference type="Gene3D" id="4.10.280.10">
    <property type="entry name" value="Helix-loop-helix DNA-binding domain"/>
    <property type="match status" value="1"/>
</dbReference>
<dbReference type="PANTHER" id="PTHR10328:SF3">
    <property type="entry name" value="PROTEIN MAX"/>
    <property type="match status" value="1"/>
</dbReference>
<feature type="compositionally biased region" description="Basic and acidic residues" evidence="9">
    <location>
        <begin position="12"/>
        <end position="24"/>
    </location>
</feature>
<feature type="region of interest" description="Disordered" evidence="9">
    <location>
        <begin position="1"/>
        <end position="24"/>
    </location>
</feature>
<evidence type="ECO:0000256" key="7">
    <source>
        <dbReference type="ARBA" id="ARBA00023242"/>
    </source>
</evidence>
<dbReference type="InterPro" id="IPR036638">
    <property type="entry name" value="HLH_DNA-bd_sf"/>
</dbReference>
<keyword evidence="7" id="KW-0539">Nucleus</keyword>
<proteinExistence type="inferred from homology"/>
<dbReference type="AlphaFoldDB" id="A0AAY5K1K9"/>
<evidence type="ECO:0000313" key="13">
    <source>
        <dbReference type="Proteomes" id="UP000265140"/>
    </source>
</evidence>
<dbReference type="GO" id="GO:0045944">
    <property type="term" value="P:positive regulation of transcription by RNA polymerase II"/>
    <property type="evidence" value="ECO:0007669"/>
    <property type="project" value="TreeGrafter"/>
</dbReference>
<keyword evidence="10" id="KW-1133">Transmembrane helix</keyword>
<dbReference type="Ensembl" id="ENSELUT00000092149.1">
    <property type="protein sequence ID" value="ENSELUP00000082959.1"/>
    <property type="gene ID" value="ENSELUG00000005944.3"/>
</dbReference>
<reference evidence="12" key="2">
    <citation type="submission" date="2025-08" db="UniProtKB">
        <authorList>
            <consortium name="Ensembl"/>
        </authorList>
    </citation>
    <scope>IDENTIFICATION</scope>
</reference>
<dbReference type="InterPro" id="IPR011598">
    <property type="entry name" value="bHLH_dom"/>
</dbReference>
<keyword evidence="3" id="KW-0805">Transcription regulation</keyword>
<feature type="transmembrane region" description="Helical" evidence="10">
    <location>
        <begin position="203"/>
        <end position="222"/>
    </location>
</feature>
<dbReference type="PROSITE" id="PS50888">
    <property type="entry name" value="BHLH"/>
    <property type="match status" value="1"/>
</dbReference>
<reference evidence="12" key="3">
    <citation type="submission" date="2025-09" db="UniProtKB">
        <authorList>
            <consortium name="Ensembl"/>
        </authorList>
    </citation>
    <scope>IDENTIFICATION</scope>
</reference>
<keyword evidence="5" id="KW-0010">Activator</keyword>
<accession>A0AAY5K1K9</accession>
<evidence type="ECO:0000256" key="3">
    <source>
        <dbReference type="ARBA" id="ARBA00023015"/>
    </source>
</evidence>
<protein>
    <recommendedName>
        <fullName evidence="2">Protein max</fullName>
    </recommendedName>
    <alternativeName>
        <fullName evidence="8">Myc-associated factor X</fullName>
    </alternativeName>
</protein>
<keyword evidence="4" id="KW-0238">DNA-binding</keyword>
<evidence type="ECO:0000256" key="5">
    <source>
        <dbReference type="ARBA" id="ARBA00023159"/>
    </source>
</evidence>
<evidence type="ECO:0000256" key="8">
    <source>
        <dbReference type="ARBA" id="ARBA00029944"/>
    </source>
</evidence>
<dbReference type="GO" id="GO:0003677">
    <property type="term" value="F:DNA binding"/>
    <property type="evidence" value="ECO:0007669"/>
    <property type="project" value="UniProtKB-KW"/>
</dbReference>
<keyword evidence="10" id="KW-0812">Transmembrane</keyword>
<dbReference type="GO" id="GO:0003700">
    <property type="term" value="F:DNA-binding transcription factor activity"/>
    <property type="evidence" value="ECO:0007669"/>
    <property type="project" value="TreeGrafter"/>
</dbReference>
<dbReference type="PANTHER" id="PTHR10328">
    <property type="entry name" value="PROTEIN MAX MYC-ASSOCIATED FACTOR X"/>
    <property type="match status" value="1"/>
</dbReference>
<evidence type="ECO:0000256" key="6">
    <source>
        <dbReference type="ARBA" id="ARBA00023163"/>
    </source>
</evidence>
<reference evidence="12 13" key="1">
    <citation type="submission" date="2020-02" db="EMBL/GenBank/DDBJ databases">
        <title>Esox lucius (northern pike) genome, fEsoLuc1, primary haplotype.</title>
        <authorList>
            <person name="Myers G."/>
            <person name="Karagic N."/>
            <person name="Meyer A."/>
            <person name="Pippel M."/>
            <person name="Reichard M."/>
            <person name="Winkler S."/>
            <person name="Tracey A."/>
            <person name="Sims Y."/>
            <person name="Howe K."/>
            <person name="Rhie A."/>
            <person name="Formenti G."/>
            <person name="Durbin R."/>
            <person name="Fedrigo O."/>
            <person name="Jarvis E.D."/>
        </authorList>
    </citation>
    <scope>NUCLEOTIDE SEQUENCE [LARGE SCALE GENOMIC DNA]</scope>
</reference>
<evidence type="ECO:0000259" key="11">
    <source>
        <dbReference type="PROSITE" id="PS50888"/>
    </source>
</evidence>
<keyword evidence="6" id="KW-0804">Transcription</keyword>
<feature type="domain" description="BHLH" evidence="11">
    <location>
        <begin position="14"/>
        <end position="71"/>
    </location>
</feature>
<evidence type="ECO:0000256" key="4">
    <source>
        <dbReference type="ARBA" id="ARBA00023125"/>
    </source>
</evidence>
<keyword evidence="10" id="KW-0472">Membrane</keyword>
<sequence length="265" mass="30153">MSDNEDIDVDSDADKRAHHNALERKRRDHIKDSFSSLRDSVPALQGEKFVHWRRPRGTLHFRPTTRPLTAACTPTLRGVPCRLSMVVPTPALNQSRRSLLTERSCAWSPSRPSTVLLPETLLSTCPLLCSQSSSFLCQLRRLRDDCVSEVLSYKPKPCINLSLPSGVLSLLSWHNPHPPVRQLCSLNYLKYPSSENIKKVNILLTYYQIAGLTYIALYLYLWPKLKLETEKKTSYTLPQTSKSDSLKNAQENVILLRNWPISGLQ</sequence>
<dbReference type="GeneTree" id="ENSGT00530000064011"/>
<evidence type="ECO:0000313" key="12">
    <source>
        <dbReference type="Ensembl" id="ENSELUP00000082959.1"/>
    </source>
</evidence>
<evidence type="ECO:0000256" key="2">
    <source>
        <dbReference type="ARBA" id="ARBA00017633"/>
    </source>
</evidence>
<dbReference type="Proteomes" id="UP000265140">
    <property type="component" value="Chromosome 15"/>
</dbReference>
<name>A0AAY5K1K9_ESOLU</name>
<evidence type="ECO:0000256" key="10">
    <source>
        <dbReference type="SAM" id="Phobius"/>
    </source>
</evidence>
<dbReference type="Pfam" id="PF00010">
    <property type="entry name" value="HLH"/>
    <property type="match status" value="1"/>
</dbReference>
<comment type="similarity">
    <text evidence="1">Belongs to the MAX family.</text>
</comment>
<evidence type="ECO:0000256" key="9">
    <source>
        <dbReference type="SAM" id="MobiDB-lite"/>
    </source>
</evidence>
<organism evidence="12 13">
    <name type="scientific">Esox lucius</name>
    <name type="common">Northern pike</name>
    <dbReference type="NCBI Taxonomy" id="8010"/>
    <lineage>
        <taxon>Eukaryota</taxon>
        <taxon>Metazoa</taxon>
        <taxon>Chordata</taxon>
        <taxon>Craniata</taxon>
        <taxon>Vertebrata</taxon>
        <taxon>Euteleostomi</taxon>
        <taxon>Actinopterygii</taxon>
        <taxon>Neopterygii</taxon>
        <taxon>Teleostei</taxon>
        <taxon>Protacanthopterygii</taxon>
        <taxon>Esociformes</taxon>
        <taxon>Esocidae</taxon>
        <taxon>Esox</taxon>
    </lineage>
</organism>
<evidence type="ECO:0000256" key="1">
    <source>
        <dbReference type="ARBA" id="ARBA00007628"/>
    </source>
</evidence>
<dbReference type="SUPFAM" id="SSF47459">
    <property type="entry name" value="HLH, helix-loop-helix DNA-binding domain"/>
    <property type="match status" value="1"/>
</dbReference>